<dbReference type="AlphaFoldDB" id="A0A4Z2ISH5"/>
<reference evidence="2 3" key="1">
    <citation type="submission" date="2019-03" db="EMBL/GenBank/DDBJ databases">
        <title>First draft genome of Liparis tanakae, snailfish: a comprehensive survey of snailfish specific genes.</title>
        <authorList>
            <person name="Kim W."/>
            <person name="Song I."/>
            <person name="Jeong J.-H."/>
            <person name="Kim D."/>
            <person name="Kim S."/>
            <person name="Ryu S."/>
            <person name="Song J.Y."/>
            <person name="Lee S.K."/>
        </authorList>
    </citation>
    <scope>NUCLEOTIDE SEQUENCE [LARGE SCALE GENOMIC DNA]</scope>
    <source>
        <tissue evidence="2">Muscle</tissue>
    </source>
</reference>
<organism evidence="2 3">
    <name type="scientific">Liparis tanakae</name>
    <name type="common">Tanaka's snailfish</name>
    <dbReference type="NCBI Taxonomy" id="230148"/>
    <lineage>
        <taxon>Eukaryota</taxon>
        <taxon>Metazoa</taxon>
        <taxon>Chordata</taxon>
        <taxon>Craniata</taxon>
        <taxon>Vertebrata</taxon>
        <taxon>Euteleostomi</taxon>
        <taxon>Actinopterygii</taxon>
        <taxon>Neopterygii</taxon>
        <taxon>Teleostei</taxon>
        <taxon>Neoteleostei</taxon>
        <taxon>Acanthomorphata</taxon>
        <taxon>Eupercaria</taxon>
        <taxon>Perciformes</taxon>
        <taxon>Cottioidei</taxon>
        <taxon>Cottales</taxon>
        <taxon>Liparidae</taxon>
        <taxon>Liparis</taxon>
    </lineage>
</organism>
<proteinExistence type="predicted"/>
<comment type="caution">
    <text evidence="2">The sequence shown here is derived from an EMBL/GenBank/DDBJ whole genome shotgun (WGS) entry which is preliminary data.</text>
</comment>
<sequence length="74" mass="7726">MEQNPVLRRVLLLSLGSGFMLKGPPGAGQCENRSERGSESVNEGTSTATPECDVQTHACRMQGEGGGATMSEVS</sequence>
<evidence type="ECO:0000313" key="3">
    <source>
        <dbReference type="Proteomes" id="UP000314294"/>
    </source>
</evidence>
<protein>
    <submittedName>
        <fullName evidence="2">Uncharacterized protein</fullName>
    </submittedName>
</protein>
<feature type="region of interest" description="Disordered" evidence="1">
    <location>
        <begin position="24"/>
        <end position="53"/>
    </location>
</feature>
<name>A0A4Z2ISH5_9TELE</name>
<accession>A0A4Z2ISH5</accession>
<keyword evidence="3" id="KW-1185">Reference proteome</keyword>
<feature type="compositionally biased region" description="Polar residues" evidence="1">
    <location>
        <begin position="39"/>
        <end position="49"/>
    </location>
</feature>
<evidence type="ECO:0000256" key="1">
    <source>
        <dbReference type="SAM" id="MobiDB-lite"/>
    </source>
</evidence>
<gene>
    <name evidence="2" type="ORF">EYF80_008850</name>
</gene>
<dbReference type="EMBL" id="SRLO01000050">
    <property type="protein sequence ID" value="TNN80845.1"/>
    <property type="molecule type" value="Genomic_DNA"/>
</dbReference>
<evidence type="ECO:0000313" key="2">
    <source>
        <dbReference type="EMBL" id="TNN80845.1"/>
    </source>
</evidence>
<dbReference type="Proteomes" id="UP000314294">
    <property type="component" value="Unassembled WGS sequence"/>
</dbReference>